<gene>
    <name evidence="2" type="ORF">ASPSYDRAFT_47427</name>
</gene>
<dbReference type="GeneID" id="63763497"/>
<sequence>MRSNLPLRKPRSRAKDGPAFVFIDATETFSDAPQEGLTPRALIRRQAARSGRKHQRTQSTSKEASNIPGQSKITALVVPGVGKLYVDDEGVCKSIDPFLAPRPSSTGYEALKTKYNFDIRYLTNFFDVSLGKPSSLLHEQRTFLGSLLQQQPSSFLNHLPSRYGCNRQLDDAINCLAARVGSIFGFPTKPATVAALYGKALQSLQIAVADRELMLNPDVYCATRLLTLYELVSRPEDNHWVLHGRGGLDLIKLRGPSNHTTEFDWMLLKSQGLFLVLDDMFNLRSSIFEAPEWQRVFKQASQAATDPDAGLWWEMFGLMCFVPGMVSELKTLFLKPYPQSDHFNQTSNLLERARWLYDRMHDSHINYQKSTSSLSLLSLPVGSESLDRIRLRLFYLTCLIQICRAIATVSEDETERATREEEAQTLAAQALLIQWKTADLDPAMSFHLQQGRVLFASTVRTKAAWDSGTQPSLACELPGYLARRWMEWQTLVDGFIIESLNA</sequence>
<evidence type="ECO:0000256" key="1">
    <source>
        <dbReference type="SAM" id="MobiDB-lite"/>
    </source>
</evidence>
<dbReference type="AlphaFoldDB" id="A0A1L9TCL8"/>
<proteinExistence type="predicted"/>
<evidence type="ECO:0000313" key="2">
    <source>
        <dbReference type="EMBL" id="OJJ57135.1"/>
    </source>
</evidence>
<feature type="region of interest" description="Disordered" evidence="1">
    <location>
        <begin position="45"/>
        <end position="67"/>
    </location>
</feature>
<evidence type="ECO:0008006" key="4">
    <source>
        <dbReference type="Google" id="ProtNLM"/>
    </source>
</evidence>
<dbReference type="VEuPathDB" id="FungiDB:ASPSYDRAFT_47427"/>
<name>A0A1L9TCL8_9EURO</name>
<dbReference type="InterPro" id="IPR053178">
    <property type="entry name" value="Osmoadaptation_assoc"/>
</dbReference>
<feature type="compositionally biased region" description="Basic residues" evidence="1">
    <location>
        <begin position="45"/>
        <end position="56"/>
    </location>
</feature>
<protein>
    <recommendedName>
        <fullName evidence="4">Transcription factor domain-containing protein</fullName>
    </recommendedName>
</protein>
<dbReference type="OrthoDB" id="5126878at2759"/>
<dbReference type="PANTHER" id="PTHR38111:SF6">
    <property type="entry name" value="FINGER DOMAIN PROTEIN, PUTATIVE (AFU_ORTHOLOGUE AFUA_8G01940)-RELATED"/>
    <property type="match status" value="1"/>
</dbReference>
<dbReference type="STRING" id="1036612.A0A1L9TCL8"/>
<dbReference type="PANTHER" id="PTHR38111">
    <property type="entry name" value="ZN(2)-C6 FUNGAL-TYPE DOMAIN-CONTAINING PROTEIN-RELATED"/>
    <property type="match status" value="1"/>
</dbReference>
<keyword evidence="3" id="KW-1185">Reference proteome</keyword>
<dbReference type="Proteomes" id="UP000184356">
    <property type="component" value="Unassembled WGS sequence"/>
</dbReference>
<reference evidence="3" key="1">
    <citation type="journal article" date="2017" name="Genome Biol.">
        <title>Comparative genomics reveals high biological diversity and specific adaptations in the industrially and medically important fungal genus Aspergillus.</title>
        <authorList>
            <person name="de Vries R.P."/>
            <person name="Riley R."/>
            <person name="Wiebenga A."/>
            <person name="Aguilar-Osorio G."/>
            <person name="Amillis S."/>
            <person name="Uchima C.A."/>
            <person name="Anderluh G."/>
            <person name="Asadollahi M."/>
            <person name="Askin M."/>
            <person name="Barry K."/>
            <person name="Battaglia E."/>
            <person name="Bayram O."/>
            <person name="Benocci T."/>
            <person name="Braus-Stromeyer S.A."/>
            <person name="Caldana C."/>
            <person name="Canovas D."/>
            <person name="Cerqueira G.C."/>
            <person name="Chen F."/>
            <person name="Chen W."/>
            <person name="Choi C."/>
            <person name="Clum A."/>
            <person name="Dos Santos R.A."/>
            <person name="Damasio A.R."/>
            <person name="Diallinas G."/>
            <person name="Emri T."/>
            <person name="Fekete E."/>
            <person name="Flipphi M."/>
            <person name="Freyberg S."/>
            <person name="Gallo A."/>
            <person name="Gournas C."/>
            <person name="Habgood R."/>
            <person name="Hainaut M."/>
            <person name="Harispe M.L."/>
            <person name="Henrissat B."/>
            <person name="Hilden K.S."/>
            <person name="Hope R."/>
            <person name="Hossain A."/>
            <person name="Karabika E."/>
            <person name="Karaffa L."/>
            <person name="Karanyi Z."/>
            <person name="Krasevec N."/>
            <person name="Kuo A."/>
            <person name="Kusch H."/>
            <person name="LaButti K."/>
            <person name="Lagendijk E.L."/>
            <person name="Lapidus A."/>
            <person name="Levasseur A."/>
            <person name="Lindquist E."/>
            <person name="Lipzen A."/>
            <person name="Logrieco A.F."/>
            <person name="MacCabe A."/>
            <person name="Maekelae M.R."/>
            <person name="Malavazi I."/>
            <person name="Melin P."/>
            <person name="Meyer V."/>
            <person name="Mielnichuk N."/>
            <person name="Miskei M."/>
            <person name="Molnar A.P."/>
            <person name="Mule G."/>
            <person name="Ngan C.Y."/>
            <person name="Orejas M."/>
            <person name="Orosz E."/>
            <person name="Ouedraogo J.P."/>
            <person name="Overkamp K.M."/>
            <person name="Park H.-S."/>
            <person name="Perrone G."/>
            <person name="Piumi F."/>
            <person name="Punt P.J."/>
            <person name="Ram A.F."/>
            <person name="Ramon A."/>
            <person name="Rauscher S."/>
            <person name="Record E."/>
            <person name="Riano-Pachon D.M."/>
            <person name="Robert V."/>
            <person name="Roehrig J."/>
            <person name="Ruller R."/>
            <person name="Salamov A."/>
            <person name="Salih N.S."/>
            <person name="Samson R.A."/>
            <person name="Sandor E."/>
            <person name="Sanguinetti M."/>
            <person name="Schuetze T."/>
            <person name="Sepcic K."/>
            <person name="Shelest E."/>
            <person name="Sherlock G."/>
            <person name="Sophianopoulou V."/>
            <person name="Squina F.M."/>
            <person name="Sun H."/>
            <person name="Susca A."/>
            <person name="Todd R.B."/>
            <person name="Tsang A."/>
            <person name="Unkles S.E."/>
            <person name="van de Wiele N."/>
            <person name="van Rossen-Uffink D."/>
            <person name="Oliveira J.V."/>
            <person name="Vesth T.C."/>
            <person name="Visser J."/>
            <person name="Yu J.-H."/>
            <person name="Zhou M."/>
            <person name="Andersen M.R."/>
            <person name="Archer D.B."/>
            <person name="Baker S.E."/>
            <person name="Benoit I."/>
            <person name="Brakhage A.A."/>
            <person name="Braus G.H."/>
            <person name="Fischer R."/>
            <person name="Frisvad J.C."/>
            <person name="Goldman G.H."/>
            <person name="Houbraken J."/>
            <person name="Oakley B."/>
            <person name="Pocsi I."/>
            <person name="Scazzocchio C."/>
            <person name="Seiboth B."/>
            <person name="vanKuyk P.A."/>
            <person name="Wortman J."/>
            <person name="Dyer P.S."/>
            <person name="Grigoriev I.V."/>
        </authorList>
    </citation>
    <scope>NUCLEOTIDE SEQUENCE [LARGE SCALE GENOMIC DNA]</scope>
    <source>
        <strain evidence="3">CBS 593.65</strain>
    </source>
</reference>
<feature type="compositionally biased region" description="Polar residues" evidence="1">
    <location>
        <begin position="57"/>
        <end position="67"/>
    </location>
</feature>
<dbReference type="RefSeq" id="XP_040700941.1">
    <property type="nucleotide sequence ID" value="XM_040847424.1"/>
</dbReference>
<organism evidence="2 3">
    <name type="scientific">Aspergillus sydowii CBS 593.65</name>
    <dbReference type="NCBI Taxonomy" id="1036612"/>
    <lineage>
        <taxon>Eukaryota</taxon>
        <taxon>Fungi</taxon>
        <taxon>Dikarya</taxon>
        <taxon>Ascomycota</taxon>
        <taxon>Pezizomycotina</taxon>
        <taxon>Eurotiomycetes</taxon>
        <taxon>Eurotiomycetidae</taxon>
        <taxon>Eurotiales</taxon>
        <taxon>Aspergillaceae</taxon>
        <taxon>Aspergillus</taxon>
        <taxon>Aspergillus subgen. Nidulantes</taxon>
    </lineage>
</organism>
<accession>A0A1L9TCL8</accession>
<dbReference type="EMBL" id="KV878589">
    <property type="protein sequence ID" value="OJJ57135.1"/>
    <property type="molecule type" value="Genomic_DNA"/>
</dbReference>
<evidence type="ECO:0000313" key="3">
    <source>
        <dbReference type="Proteomes" id="UP000184356"/>
    </source>
</evidence>